<dbReference type="Proteomes" id="UP000185491">
    <property type="component" value="Chromosome"/>
</dbReference>
<keyword evidence="3" id="KW-1185">Reference proteome</keyword>
<evidence type="ECO:0000313" key="2">
    <source>
        <dbReference type="EMBL" id="APT92639.1"/>
    </source>
</evidence>
<dbReference type="KEGG" id="cpho:CPHO_06745"/>
<dbReference type="EMBL" id="CP009249">
    <property type="protein sequence ID" value="APT92639.1"/>
    <property type="molecule type" value="Genomic_DNA"/>
</dbReference>
<feature type="chain" id="PRO_5012724601" description="Secreted protein" evidence="1">
    <location>
        <begin position="25"/>
        <end position="60"/>
    </location>
</feature>
<organism evidence="2 3">
    <name type="scientific">Corynebacterium phocae</name>
    <dbReference type="NCBI Taxonomy" id="161895"/>
    <lineage>
        <taxon>Bacteria</taxon>
        <taxon>Bacillati</taxon>
        <taxon>Actinomycetota</taxon>
        <taxon>Actinomycetes</taxon>
        <taxon>Mycobacteriales</taxon>
        <taxon>Corynebacteriaceae</taxon>
        <taxon>Corynebacterium</taxon>
    </lineage>
</organism>
<evidence type="ECO:0008006" key="4">
    <source>
        <dbReference type="Google" id="ProtNLM"/>
    </source>
</evidence>
<accession>A0A1L7D3B1</accession>
<protein>
    <recommendedName>
        <fullName evidence="4">Secreted protein</fullName>
    </recommendedName>
</protein>
<evidence type="ECO:0000256" key="1">
    <source>
        <dbReference type="SAM" id="SignalP"/>
    </source>
</evidence>
<proteinExistence type="predicted"/>
<evidence type="ECO:0000313" key="3">
    <source>
        <dbReference type="Proteomes" id="UP000185491"/>
    </source>
</evidence>
<sequence>MGFAALAGLLVLVTVLTVGNTQHNAPDRNTTTSTQVTEVDTSYWNKERMESASPVQMPSW</sequence>
<gene>
    <name evidence="2" type="ORF">CPHO_06745</name>
</gene>
<name>A0A1L7D3B1_9CORY</name>
<dbReference type="AlphaFoldDB" id="A0A1L7D3B1"/>
<reference evidence="2 3" key="1">
    <citation type="submission" date="2014-08" db="EMBL/GenBank/DDBJ databases">
        <title>Complete genome sequence of Corynebacterium phocae M408/89/1(T)(=DSM 44612(T)), isolated from the common seal (Phoca vitulina).</title>
        <authorList>
            <person name="Ruckert C."/>
            <person name="Albersmeier A."/>
            <person name="Winkler A."/>
            <person name="Kalinowski J."/>
        </authorList>
    </citation>
    <scope>NUCLEOTIDE SEQUENCE [LARGE SCALE GENOMIC DNA]</scope>
    <source>
        <strain evidence="2 3">M408/89/1</strain>
    </source>
</reference>
<keyword evidence="1" id="KW-0732">Signal</keyword>
<feature type="signal peptide" evidence="1">
    <location>
        <begin position="1"/>
        <end position="24"/>
    </location>
</feature>